<keyword evidence="4" id="KW-1185">Reference proteome</keyword>
<dbReference type="PANTHER" id="PTHR36347:SF1">
    <property type="entry name" value="EXPRESSED PROTEIN"/>
    <property type="match status" value="1"/>
</dbReference>
<dbReference type="Proteomes" id="UP001632038">
    <property type="component" value="Unassembled WGS sequence"/>
</dbReference>
<evidence type="ECO:0000313" key="3">
    <source>
        <dbReference type="EMBL" id="KAL3631398.1"/>
    </source>
</evidence>
<gene>
    <name evidence="3" type="ORF">CASFOL_024382</name>
</gene>
<organism evidence="3 4">
    <name type="scientific">Castilleja foliolosa</name>
    <dbReference type="NCBI Taxonomy" id="1961234"/>
    <lineage>
        <taxon>Eukaryota</taxon>
        <taxon>Viridiplantae</taxon>
        <taxon>Streptophyta</taxon>
        <taxon>Embryophyta</taxon>
        <taxon>Tracheophyta</taxon>
        <taxon>Spermatophyta</taxon>
        <taxon>Magnoliopsida</taxon>
        <taxon>eudicotyledons</taxon>
        <taxon>Gunneridae</taxon>
        <taxon>Pentapetalae</taxon>
        <taxon>asterids</taxon>
        <taxon>lamiids</taxon>
        <taxon>Lamiales</taxon>
        <taxon>Orobanchaceae</taxon>
        <taxon>Pedicularideae</taxon>
        <taxon>Castillejinae</taxon>
        <taxon>Castilleja</taxon>
    </lineage>
</organism>
<name>A0ABD3CP21_9LAMI</name>
<keyword evidence="2" id="KW-0812">Transmembrane</keyword>
<feature type="region of interest" description="Disordered" evidence="1">
    <location>
        <begin position="42"/>
        <end position="92"/>
    </location>
</feature>
<keyword evidence="2" id="KW-1133">Transmembrane helix</keyword>
<evidence type="ECO:0008006" key="5">
    <source>
        <dbReference type="Google" id="ProtNLM"/>
    </source>
</evidence>
<sequence length="160" mass="18127">MMLSFTKTFTTFPSHKTSSPSQHQHYTRFLVIIRSSRDDNNNIDLNASPPVGPSITPPQTVEIRFKRGSRRRKKQEQDSSGDKTPAKKVQKDWDSMTLSEKAVELYVGEKGALFWLNKFAYASIYIVIGGWILFRFVGPALNLYQLDTPPLAPDSLFKGS</sequence>
<feature type="compositionally biased region" description="Basic and acidic residues" evidence="1">
    <location>
        <begin position="75"/>
        <end position="92"/>
    </location>
</feature>
<reference evidence="4" key="1">
    <citation type="journal article" date="2024" name="IScience">
        <title>Strigolactones Initiate the Formation of Haustorium-like Structures in Castilleja.</title>
        <authorList>
            <person name="Buerger M."/>
            <person name="Peterson D."/>
            <person name="Chory J."/>
        </authorList>
    </citation>
    <scope>NUCLEOTIDE SEQUENCE [LARGE SCALE GENOMIC DNA]</scope>
</reference>
<proteinExistence type="predicted"/>
<dbReference type="PANTHER" id="PTHR36347">
    <property type="entry name" value="EXPRESSED PROTEIN"/>
    <property type="match status" value="1"/>
</dbReference>
<accession>A0ABD3CP21</accession>
<dbReference type="EMBL" id="JAVIJP010000032">
    <property type="protein sequence ID" value="KAL3631398.1"/>
    <property type="molecule type" value="Genomic_DNA"/>
</dbReference>
<comment type="caution">
    <text evidence="3">The sequence shown here is derived from an EMBL/GenBank/DDBJ whole genome shotgun (WGS) entry which is preliminary data.</text>
</comment>
<keyword evidence="2" id="KW-0472">Membrane</keyword>
<evidence type="ECO:0000256" key="1">
    <source>
        <dbReference type="SAM" id="MobiDB-lite"/>
    </source>
</evidence>
<protein>
    <recommendedName>
        <fullName evidence="5">Transmembrane protein</fullName>
    </recommendedName>
</protein>
<evidence type="ECO:0000256" key="2">
    <source>
        <dbReference type="SAM" id="Phobius"/>
    </source>
</evidence>
<feature type="transmembrane region" description="Helical" evidence="2">
    <location>
        <begin position="119"/>
        <end position="137"/>
    </location>
</feature>
<evidence type="ECO:0000313" key="4">
    <source>
        <dbReference type="Proteomes" id="UP001632038"/>
    </source>
</evidence>
<dbReference type="AlphaFoldDB" id="A0ABD3CP21"/>